<protein>
    <submittedName>
        <fullName evidence="1">Uncharacterized protein</fullName>
    </submittedName>
</protein>
<sequence length="135" mass="16049">MIDLEKYKSNYVINKMNNNIEIKSLYLYKGQGIAVSITNEFRGIVVNLITNNNLFIQDLDNSLLQPPPPWIVYPNEDPRGLGSLQGEIDYWFDSIWNPFWNSLSLEEKKNYFRMTKPNRYWANYLMESPIYKEKI</sequence>
<accession>A0A6N6VWP9</accession>
<evidence type="ECO:0000313" key="2">
    <source>
        <dbReference type="Proteomes" id="UP000437748"/>
    </source>
</evidence>
<reference evidence="1 2" key="1">
    <citation type="submission" date="2019-10" db="EMBL/GenBank/DDBJ databases">
        <title>New species of Slilvanegrellaceae.</title>
        <authorList>
            <person name="Pitt A."/>
            <person name="Hahn M.W."/>
        </authorList>
    </citation>
    <scope>NUCLEOTIDE SEQUENCE [LARGE SCALE GENOMIC DNA]</scope>
    <source>
        <strain evidence="1 2">SP-Ram-0.45-NSY-1</strain>
    </source>
</reference>
<gene>
    <name evidence="1" type="ORF">GCL60_11830</name>
</gene>
<dbReference type="OrthoDB" id="6928755at2"/>
<dbReference type="AlphaFoldDB" id="A0A6N6VWP9"/>
<evidence type="ECO:0000313" key="1">
    <source>
        <dbReference type="EMBL" id="KAB8037857.1"/>
    </source>
</evidence>
<organism evidence="1 2">
    <name type="scientific">Silvanigrella paludirubra</name>
    <dbReference type="NCBI Taxonomy" id="2499159"/>
    <lineage>
        <taxon>Bacteria</taxon>
        <taxon>Pseudomonadati</taxon>
        <taxon>Bdellovibrionota</taxon>
        <taxon>Oligoflexia</taxon>
        <taxon>Silvanigrellales</taxon>
        <taxon>Silvanigrellaceae</taxon>
        <taxon>Silvanigrella</taxon>
    </lineage>
</organism>
<keyword evidence="2" id="KW-1185">Reference proteome</keyword>
<comment type="caution">
    <text evidence="1">The sequence shown here is derived from an EMBL/GenBank/DDBJ whole genome shotgun (WGS) entry which is preliminary data.</text>
</comment>
<name>A0A6N6VWP9_9BACT</name>
<dbReference type="EMBL" id="WFLM01000004">
    <property type="protein sequence ID" value="KAB8037857.1"/>
    <property type="molecule type" value="Genomic_DNA"/>
</dbReference>
<dbReference type="RefSeq" id="WP_153420935.1">
    <property type="nucleotide sequence ID" value="NZ_WFLM01000004.1"/>
</dbReference>
<dbReference type="Proteomes" id="UP000437748">
    <property type="component" value="Unassembled WGS sequence"/>
</dbReference>
<proteinExistence type="predicted"/>